<comment type="caution">
    <text evidence="1">The sequence shown here is derived from an EMBL/GenBank/DDBJ whole genome shotgun (WGS) entry which is preliminary data.</text>
</comment>
<evidence type="ECO:0000313" key="1">
    <source>
        <dbReference type="EMBL" id="KAH8017944.1"/>
    </source>
</evidence>
<name>A0ACB8GE44_9SAUR</name>
<accession>A0ACB8GE44</accession>
<gene>
    <name evidence="1" type="ORF">K3G42_033313</name>
</gene>
<proteinExistence type="predicted"/>
<dbReference type="EMBL" id="CM037614">
    <property type="protein sequence ID" value="KAH8017944.1"/>
    <property type="molecule type" value="Genomic_DNA"/>
</dbReference>
<keyword evidence="2" id="KW-1185">Reference proteome</keyword>
<evidence type="ECO:0000313" key="2">
    <source>
        <dbReference type="Proteomes" id="UP000827872"/>
    </source>
</evidence>
<organism evidence="1 2">
    <name type="scientific">Sphaerodactylus townsendi</name>
    <dbReference type="NCBI Taxonomy" id="933632"/>
    <lineage>
        <taxon>Eukaryota</taxon>
        <taxon>Metazoa</taxon>
        <taxon>Chordata</taxon>
        <taxon>Craniata</taxon>
        <taxon>Vertebrata</taxon>
        <taxon>Euteleostomi</taxon>
        <taxon>Lepidosauria</taxon>
        <taxon>Squamata</taxon>
        <taxon>Bifurcata</taxon>
        <taxon>Gekkota</taxon>
        <taxon>Sphaerodactylidae</taxon>
        <taxon>Sphaerodactylus</taxon>
    </lineage>
</organism>
<reference evidence="1" key="1">
    <citation type="submission" date="2021-08" db="EMBL/GenBank/DDBJ databases">
        <title>The first chromosome-level gecko genome reveals the dynamic sex chromosomes of Neotropical dwarf geckos (Sphaerodactylidae: Sphaerodactylus).</title>
        <authorList>
            <person name="Pinto B.J."/>
            <person name="Keating S.E."/>
            <person name="Gamble T."/>
        </authorList>
    </citation>
    <scope>NUCLEOTIDE SEQUENCE</scope>
    <source>
        <strain evidence="1">TG3544</strain>
    </source>
</reference>
<protein>
    <submittedName>
        <fullName evidence="1">Uncharacterized protein</fullName>
    </submittedName>
</protein>
<dbReference type="Proteomes" id="UP000827872">
    <property type="component" value="Linkage Group LG01"/>
</dbReference>
<sequence length="104" mass="12297">MLRRLYKVYKQRRSKLERGHWALREAASRLDPRPSPVDRHATGHRPRLLWLGPTRSELFPRLPVDLFFVLDTSESVALREKPFGALVDKITDFTNLFIDRLTER</sequence>